<gene>
    <name evidence="2" type="ORF">PQR57_40285</name>
</gene>
<sequence length="61" mass="6800">MGIGYFPSWLFDDELASGQVQQILPDWETIPIPIHVVSPLERPHSATVKAFAEHIGKAMAR</sequence>
<comment type="caution">
    <text evidence="2">The sequence shown here is derived from an EMBL/GenBank/DDBJ whole genome shotgun (WGS) entry which is preliminary data.</text>
</comment>
<evidence type="ECO:0000259" key="1">
    <source>
        <dbReference type="Pfam" id="PF03466"/>
    </source>
</evidence>
<accession>A0ABW9B2Y7</accession>
<dbReference type="Pfam" id="PF03466">
    <property type="entry name" value="LysR_substrate"/>
    <property type="match status" value="1"/>
</dbReference>
<name>A0ABW9B2Y7_9BURK</name>
<dbReference type="Gene3D" id="3.40.190.290">
    <property type="match status" value="1"/>
</dbReference>
<evidence type="ECO:0000313" key="2">
    <source>
        <dbReference type="EMBL" id="MFM0007182.1"/>
    </source>
</evidence>
<dbReference type="Proteomes" id="UP001629230">
    <property type="component" value="Unassembled WGS sequence"/>
</dbReference>
<feature type="domain" description="LysR substrate-binding" evidence="1">
    <location>
        <begin position="1"/>
        <end position="59"/>
    </location>
</feature>
<reference evidence="2 3" key="1">
    <citation type="journal article" date="2024" name="Chem. Sci.">
        <title>Discovery of megapolipeptins by genome mining of a Burkholderiales bacteria collection.</title>
        <authorList>
            <person name="Paulo B.S."/>
            <person name="Recchia M.J.J."/>
            <person name="Lee S."/>
            <person name="Fergusson C.H."/>
            <person name="Romanowski S.B."/>
            <person name="Hernandez A."/>
            <person name="Krull N."/>
            <person name="Liu D.Y."/>
            <person name="Cavanagh H."/>
            <person name="Bos A."/>
            <person name="Gray C.A."/>
            <person name="Murphy B.T."/>
            <person name="Linington R.G."/>
            <person name="Eustaquio A.S."/>
        </authorList>
    </citation>
    <scope>NUCLEOTIDE SEQUENCE [LARGE SCALE GENOMIC DNA]</scope>
    <source>
        <strain evidence="2 3">RL17-350-BIC-A</strain>
    </source>
</reference>
<proteinExistence type="predicted"/>
<protein>
    <submittedName>
        <fullName evidence="2">LysR substrate-binding domain-containing protein</fullName>
    </submittedName>
</protein>
<dbReference type="InterPro" id="IPR005119">
    <property type="entry name" value="LysR_subst-bd"/>
</dbReference>
<keyword evidence="3" id="KW-1185">Reference proteome</keyword>
<evidence type="ECO:0000313" key="3">
    <source>
        <dbReference type="Proteomes" id="UP001629230"/>
    </source>
</evidence>
<dbReference type="EMBL" id="JAQQEZ010000055">
    <property type="protein sequence ID" value="MFM0007182.1"/>
    <property type="molecule type" value="Genomic_DNA"/>
</dbReference>
<dbReference type="SUPFAM" id="SSF53850">
    <property type="entry name" value="Periplasmic binding protein-like II"/>
    <property type="match status" value="1"/>
</dbReference>
<dbReference type="RefSeq" id="WP_408181742.1">
    <property type="nucleotide sequence ID" value="NZ_JAQQEZ010000055.1"/>
</dbReference>
<organism evidence="2 3">
    <name type="scientific">Paraburkholderia dipogonis</name>
    <dbReference type="NCBI Taxonomy" id="1211383"/>
    <lineage>
        <taxon>Bacteria</taxon>
        <taxon>Pseudomonadati</taxon>
        <taxon>Pseudomonadota</taxon>
        <taxon>Betaproteobacteria</taxon>
        <taxon>Burkholderiales</taxon>
        <taxon>Burkholderiaceae</taxon>
        <taxon>Paraburkholderia</taxon>
    </lineage>
</organism>